<gene>
    <name evidence="2" type="ORF">ACFS6I_03000</name>
</gene>
<name>A0ABW5YRC5_9SPHI</name>
<sequence length="184" mass="20863">MLILNGILTTIIGGLSFSGIFRVYPPLFIMALIGSILLHFAIYRKVKSARVNVTLLLIIQSLRIVIEYYLYQLYLEKLIPQIMTFKGFNFDIIIGIFSVVFLVISLFRKSILNNWVFTLWNYAGIVSLISVVLIGIFSSPVPIQQFSFDQPNVAVLCFPYALLPTIIVPIALLSHILLLRAIKR</sequence>
<feature type="transmembrane region" description="Helical" evidence="1">
    <location>
        <begin position="119"/>
        <end position="138"/>
    </location>
</feature>
<dbReference type="EMBL" id="JBHUPE010000001">
    <property type="protein sequence ID" value="MFD2902876.1"/>
    <property type="molecule type" value="Genomic_DNA"/>
</dbReference>
<evidence type="ECO:0000313" key="3">
    <source>
        <dbReference type="Proteomes" id="UP001597509"/>
    </source>
</evidence>
<feature type="transmembrane region" description="Helical" evidence="1">
    <location>
        <begin position="23"/>
        <end position="43"/>
    </location>
</feature>
<evidence type="ECO:0000313" key="2">
    <source>
        <dbReference type="EMBL" id="MFD2902876.1"/>
    </source>
</evidence>
<evidence type="ECO:0000256" key="1">
    <source>
        <dbReference type="SAM" id="Phobius"/>
    </source>
</evidence>
<keyword evidence="1" id="KW-0472">Membrane</keyword>
<feature type="transmembrane region" description="Helical" evidence="1">
    <location>
        <begin position="55"/>
        <end position="75"/>
    </location>
</feature>
<dbReference type="Proteomes" id="UP001597509">
    <property type="component" value="Unassembled WGS sequence"/>
</dbReference>
<reference evidence="3" key="1">
    <citation type="journal article" date="2019" name="Int. J. Syst. Evol. Microbiol.">
        <title>The Global Catalogue of Microorganisms (GCM) 10K type strain sequencing project: providing services to taxonomists for standard genome sequencing and annotation.</title>
        <authorList>
            <consortium name="The Broad Institute Genomics Platform"/>
            <consortium name="The Broad Institute Genome Sequencing Center for Infectious Disease"/>
            <person name="Wu L."/>
            <person name="Ma J."/>
        </authorList>
    </citation>
    <scope>NUCLEOTIDE SEQUENCE [LARGE SCALE GENOMIC DNA]</scope>
    <source>
        <strain evidence="3">KCTC 22209</strain>
    </source>
</reference>
<organism evidence="2 3">
    <name type="scientific">Sphingobacterium anhuiense</name>
    <dbReference type="NCBI Taxonomy" id="493780"/>
    <lineage>
        <taxon>Bacteria</taxon>
        <taxon>Pseudomonadati</taxon>
        <taxon>Bacteroidota</taxon>
        <taxon>Sphingobacteriia</taxon>
        <taxon>Sphingobacteriales</taxon>
        <taxon>Sphingobacteriaceae</taxon>
        <taxon>Sphingobacterium</taxon>
    </lineage>
</organism>
<proteinExistence type="predicted"/>
<accession>A0ABW5YRC5</accession>
<feature type="transmembrane region" description="Helical" evidence="1">
    <location>
        <begin position="87"/>
        <end position="107"/>
    </location>
</feature>
<feature type="transmembrane region" description="Helical" evidence="1">
    <location>
        <begin position="158"/>
        <end position="179"/>
    </location>
</feature>
<protein>
    <submittedName>
        <fullName evidence="2">Uncharacterized protein</fullName>
    </submittedName>
</protein>
<keyword evidence="1" id="KW-1133">Transmembrane helix</keyword>
<keyword evidence="3" id="KW-1185">Reference proteome</keyword>
<keyword evidence="1" id="KW-0812">Transmembrane</keyword>
<comment type="caution">
    <text evidence="2">The sequence shown here is derived from an EMBL/GenBank/DDBJ whole genome shotgun (WGS) entry which is preliminary data.</text>
</comment>